<protein>
    <submittedName>
        <fullName evidence="8">Uncharacterized protein At4g06744-like</fullName>
    </submittedName>
</protein>
<feature type="transmembrane region" description="Helical" evidence="6">
    <location>
        <begin position="6"/>
        <end position="32"/>
    </location>
</feature>
<keyword evidence="6" id="KW-0472">Membrane</keyword>
<dbReference type="AlphaFoldDB" id="A0A6P6ANM8"/>
<dbReference type="Pfam" id="PF00560">
    <property type="entry name" value="LRR_1"/>
    <property type="match status" value="1"/>
</dbReference>
<evidence type="ECO:0000256" key="4">
    <source>
        <dbReference type="ARBA" id="ARBA00022729"/>
    </source>
</evidence>
<dbReference type="GO" id="GO:0005576">
    <property type="term" value="C:extracellular region"/>
    <property type="evidence" value="ECO:0007669"/>
    <property type="project" value="UniProtKB-SubCell"/>
</dbReference>
<keyword evidence="5" id="KW-0677">Repeat</keyword>
<proteinExistence type="predicted"/>
<dbReference type="SUPFAM" id="SSF52058">
    <property type="entry name" value="L domain-like"/>
    <property type="match status" value="1"/>
</dbReference>
<dbReference type="GeneID" id="111311359"/>
<evidence type="ECO:0000313" key="8">
    <source>
        <dbReference type="RefSeq" id="XP_022766469.1"/>
    </source>
</evidence>
<dbReference type="InterPro" id="IPR001611">
    <property type="entry name" value="Leu-rich_rpt"/>
</dbReference>
<dbReference type="RefSeq" id="XP_022766469.1">
    <property type="nucleotide sequence ID" value="XM_022910734.1"/>
</dbReference>
<evidence type="ECO:0000256" key="1">
    <source>
        <dbReference type="ARBA" id="ARBA00004613"/>
    </source>
</evidence>
<keyword evidence="3" id="KW-0433">Leucine-rich repeat</keyword>
<keyword evidence="4" id="KW-0732">Signal</keyword>
<keyword evidence="6" id="KW-1133">Transmembrane helix</keyword>
<evidence type="ECO:0000256" key="6">
    <source>
        <dbReference type="SAM" id="Phobius"/>
    </source>
</evidence>
<dbReference type="KEGG" id="dzi:111311359"/>
<dbReference type="OrthoDB" id="676979at2759"/>
<keyword evidence="6" id="KW-0812">Transmembrane</keyword>
<comment type="subcellular location">
    <subcellularLocation>
        <location evidence="1">Secreted</location>
    </subcellularLocation>
</comment>
<sequence length="479" mass="52992">MWQSQLMTYGFSFLSLLSTFTLVAHFCAMGFISSTKKVADRCNVATMSTISYILLVCLISYTTAQDSSRKALEFTIGIGSGSKDSDMSKGCNDEHHTLPFKLNCPLPRTHLATLPELPSKREVLVFADQRLAVVYPVIQKFKSIITSDPLGITKTWLGSDICSYKGFYCDNPPDNKSAIAVASIDFNGFQLSAPTLDGFLEQLPDIALFHANSNNFAGTLSPNIAKLRYLYELDISNNQFSGPFPTAVLGISGLTFLDIRFNFFTGSVPAQIFIQNLDALFINNNNFMMQLPDNIGNTHIFYLTLANNKFNGPLPRGIFKAFSSLAEVLLLNDQLTGCIPYEIGLLKEAVVFDAGNNQLTGHLPFSLACLENLEQLNFAGNLLFGMVPEGVCEIGKLVNLSLSDNYFIHVGPLCRILIERGVLDVRNNCIPDLPFQRSVEDCANFFAHPRLCPRTWPYTYIPCNHFPYSSSIPEVAPSP</sequence>
<dbReference type="PANTHER" id="PTHR32093:SF91">
    <property type="entry name" value="LEUCINE-RICH REPEAT-CONTAINING N-TERMINAL PLANT-TYPE DOMAIN-CONTAINING PROTEIN"/>
    <property type="match status" value="1"/>
</dbReference>
<evidence type="ECO:0000256" key="2">
    <source>
        <dbReference type="ARBA" id="ARBA00022525"/>
    </source>
</evidence>
<evidence type="ECO:0000256" key="5">
    <source>
        <dbReference type="ARBA" id="ARBA00022737"/>
    </source>
</evidence>
<dbReference type="InterPro" id="IPR051582">
    <property type="entry name" value="LRR_extensin-like_regulator"/>
</dbReference>
<accession>A0A6P6ANM8</accession>
<dbReference type="PANTHER" id="PTHR32093">
    <property type="entry name" value="LEUCINE-RICH REPEAT EXTENSIN-LIKE PROTEIN 3-RELATED"/>
    <property type="match status" value="1"/>
</dbReference>
<evidence type="ECO:0000313" key="7">
    <source>
        <dbReference type="Proteomes" id="UP000515121"/>
    </source>
</evidence>
<reference evidence="8" key="1">
    <citation type="submission" date="2025-08" db="UniProtKB">
        <authorList>
            <consortium name="RefSeq"/>
        </authorList>
    </citation>
    <scope>IDENTIFICATION</scope>
    <source>
        <tissue evidence="8">Fruit stalk</tissue>
    </source>
</reference>
<gene>
    <name evidence="8" type="primary">LOC111311359</name>
</gene>
<evidence type="ECO:0000256" key="3">
    <source>
        <dbReference type="ARBA" id="ARBA00022614"/>
    </source>
</evidence>
<keyword evidence="2" id="KW-0964">Secreted</keyword>
<dbReference type="Proteomes" id="UP000515121">
    <property type="component" value="Unplaced"/>
</dbReference>
<dbReference type="InterPro" id="IPR032675">
    <property type="entry name" value="LRR_dom_sf"/>
</dbReference>
<name>A0A6P6ANM8_DURZI</name>
<dbReference type="Gene3D" id="3.80.10.10">
    <property type="entry name" value="Ribonuclease Inhibitor"/>
    <property type="match status" value="1"/>
</dbReference>
<feature type="transmembrane region" description="Helical" evidence="6">
    <location>
        <begin position="44"/>
        <end position="64"/>
    </location>
</feature>
<keyword evidence="7" id="KW-1185">Reference proteome</keyword>
<organism evidence="7 8">
    <name type="scientific">Durio zibethinus</name>
    <name type="common">Durian</name>
    <dbReference type="NCBI Taxonomy" id="66656"/>
    <lineage>
        <taxon>Eukaryota</taxon>
        <taxon>Viridiplantae</taxon>
        <taxon>Streptophyta</taxon>
        <taxon>Embryophyta</taxon>
        <taxon>Tracheophyta</taxon>
        <taxon>Spermatophyta</taxon>
        <taxon>Magnoliopsida</taxon>
        <taxon>eudicotyledons</taxon>
        <taxon>Gunneridae</taxon>
        <taxon>Pentapetalae</taxon>
        <taxon>rosids</taxon>
        <taxon>malvids</taxon>
        <taxon>Malvales</taxon>
        <taxon>Malvaceae</taxon>
        <taxon>Helicteroideae</taxon>
        <taxon>Durio</taxon>
    </lineage>
</organism>